<dbReference type="Pfam" id="PF01098">
    <property type="entry name" value="FTSW_RODA_SPOVE"/>
    <property type="match status" value="1"/>
</dbReference>
<accession>A0A1F4VS09</accession>
<dbReference type="GO" id="GO:0008360">
    <property type="term" value="P:regulation of cell shape"/>
    <property type="evidence" value="ECO:0007669"/>
    <property type="project" value="UniProtKB-KW"/>
</dbReference>
<keyword evidence="5" id="KW-0133">Cell shape</keyword>
<comment type="subcellular location">
    <subcellularLocation>
        <location evidence="1">Membrane</location>
        <topology evidence="1">Multi-pass membrane protein</topology>
    </subcellularLocation>
</comment>
<evidence type="ECO:0000256" key="16">
    <source>
        <dbReference type="SAM" id="Phobius"/>
    </source>
</evidence>
<dbReference type="InterPro" id="IPR018365">
    <property type="entry name" value="Cell_cycle_FtsW-rel_CS"/>
</dbReference>
<evidence type="ECO:0000256" key="1">
    <source>
        <dbReference type="ARBA" id="ARBA00004141"/>
    </source>
</evidence>
<dbReference type="EMBL" id="MEVL01000030">
    <property type="protein sequence ID" value="OGC59939.1"/>
    <property type="molecule type" value="Genomic_DNA"/>
</dbReference>
<dbReference type="GO" id="GO:0009252">
    <property type="term" value="P:peptidoglycan biosynthetic process"/>
    <property type="evidence" value="ECO:0007669"/>
    <property type="project" value="UniProtKB-KW"/>
</dbReference>
<comment type="catalytic activity">
    <reaction evidence="15">
        <text>[GlcNAc-(1-&gt;4)-Mur2Ac(oyl-L-Ala-gamma-D-Glu-L-Lys-D-Ala-D-Ala)](n)-di-trans,octa-cis-undecaprenyl diphosphate + beta-D-GlcNAc-(1-&gt;4)-Mur2Ac(oyl-L-Ala-gamma-D-Glu-L-Lys-D-Ala-D-Ala)-di-trans,octa-cis-undecaprenyl diphosphate = [GlcNAc-(1-&gt;4)-Mur2Ac(oyl-L-Ala-gamma-D-Glu-L-Lys-D-Ala-D-Ala)](n+1)-di-trans,octa-cis-undecaprenyl diphosphate + di-trans,octa-cis-undecaprenyl diphosphate + H(+)</text>
        <dbReference type="Rhea" id="RHEA:23708"/>
        <dbReference type="Rhea" id="RHEA-COMP:9602"/>
        <dbReference type="Rhea" id="RHEA-COMP:9603"/>
        <dbReference type="ChEBI" id="CHEBI:15378"/>
        <dbReference type="ChEBI" id="CHEBI:58405"/>
        <dbReference type="ChEBI" id="CHEBI:60033"/>
        <dbReference type="ChEBI" id="CHEBI:78435"/>
        <dbReference type="EC" id="2.4.99.28"/>
    </reaction>
</comment>
<feature type="transmembrane region" description="Helical" evidence="16">
    <location>
        <begin position="64"/>
        <end position="83"/>
    </location>
</feature>
<dbReference type="GO" id="GO:0032153">
    <property type="term" value="C:cell division site"/>
    <property type="evidence" value="ECO:0007669"/>
    <property type="project" value="TreeGrafter"/>
</dbReference>
<dbReference type="GO" id="GO:0015648">
    <property type="term" value="F:lipid-linked peptidoglycan transporter activity"/>
    <property type="evidence" value="ECO:0007669"/>
    <property type="project" value="TreeGrafter"/>
</dbReference>
<organism evidence="17 18">
    <name type="scientific">candidate division WWE3 bacterium RIFCSPLOWO2_01_FULL_53_14</name>
    <dbReference type="NCBI Taxonomy" id="1802628"/>
    <lineage>
        <taxon>Bacteria</taxon>
        <taxon>Katanobacteria</taxon>
    </lineage>
</organism>
<keyword evidence="2" id="KW-0328">Glycosyltransferase</keyword>
<feature type="transmembrane region" description="Helical" evidence="16">
    <location>
        <begin position="164"/>
        <end position="181"/>
    </location>
</feature>
<evidence type="ECO:0000256" key="4">
    <source>
        <dbReference type="ARBA" id="ARBA00022692"/>
    </source>
</evidence>
<evidence type="ECO:0000256" key="2">
    <source>
        <dbReference type="ARBA" id="ARBA00022676"/>
    </source>
</evidence>
<keyword evidence="4 16" id="KW-0812">Transmembrane</keyword>
<comment type="similarity">
    <text evidence="11">Belongs to the SEDS family. FtsW subfamily.</text>
</comment>
<dbReference type="InterPro" id="IPR001182">
    <property type="entry name" value="FtsW/RodA"/>
</dbReference>
<proteinExistence type="inferred from homology"/>
<reference evidence="17 18" key="1">
    <citation type="journal article" date="2016" name="Nat. Commun.">
        <title>Thousands of microbial genomes shed light on interconnected biogeochemical processes in an aquifer system.</title>
        <authorList>
            <person name="Anantharaman K."/>
            <person name="Brown C.T."/>
            <person name="Hug L.A."/>
            <person name="Sharon I."/>
            <person name="Castelle C.J."/>
            <person name="Probst A.J."/>
            <person name="Thomas B.C."/>
            <person name="Singh A."/>
            <person name="Wilkins M.J."/>
            <person name="Karaoz U."/>
            <person name="Brodie E.L."/>
            <person name="Williams K.H."/>
            <person name="Hubbard S.S."/>
            <person name="Banfield J.F."/>
        </authorList>
    </citation>
    <scope>NUCLEOTIDE SEQUENCE [LARGE SCALE GENOMIC DNA]</scope>
</reference>
<evidence type="ECO:0000256" key="3">
    <source>
        <dbReference type="ARBA" id="ARBA00022679"/>
    </source>
</evidence>
<evidence type="ECO:0000256" key="9">
    <source>
        <dbReference type="ARBA" id="ARBA00032370"/>
    </source>
</evidence>
<dbReference type="AlphaFoldDB" id="A0A1F4VS09"/>
<evidence type="ECO:0000256" key="15">
    <source>
        <dbReference type="ARBA" id="ARBA00049902"/>
    </source>
</evidence>
<keyword evidence="8 16" id="KW-0472">Membrane</keyword>
<sequence>MGGAVFLLLLGLLVVYDSSSARALEVYGDQFYFLVKQVIWVSLGTVGGLILYRINYRWFRRAALPLFILAVLLLVLVLIPSPLSLEVRGSRSWFAIPLPTSVPVLDEIRFQPSEFAKLALVVYLATLFAGVRSGRRPTNPSFRSFFVPTVLVAGLVVLERDLGSAAIITAIGLACFFFAGAGFRQILLALLILGGGGLALALQSPTFLERWESFLNPESDPQGAGYQIRQVQITLGSGGLWGLGIGRSRQKYGYIPDIQTDAIFAVVGEEFGFLGAAMVVAIFAFLIYRGFRISERAPDEFGRVLAAGITAWLAVQTVLNLGAMVGLIPLTGITLPLISYGGSSILISLLAIGILLNVSRHTVVLRSNR</sequence>
<dbReference type="PANTHER" id="PTHR30474:SF2">
    <property type="entry name" value="PEPTIDOGLYCAN GLYCOSYLTRANSFERASE FTSW-RELATED"/>
    <property type="match status" value="1"/>
</dbReference>
<evidence type="ECO:0000256" key="11">
    <source>
        <dbReference type="ARBA" id="ARBA00038053"/>
    </source>
</evidence>
<dbReference type="STRING" id="1802628.A2890_03100"/>
<feature type="transmembrane region" description="Helical" evidence="16">
    <location>
        <begin position="115"/>
        <end position="134"/>
    </location>
</feature>
<evidence type="ECO:0000256" key="7">
    <source>
        <dbReference type="ARBA" id="ARBA00022989"/>
    </source>
</evidence>
<dbReference type="GO" id="GO:0005886">
    <property type="term" value="C:plasma membrane"/>
    <property type="evidence" value="ECO:0007669"/>
    <property type="project" value="TreeGrafter"/>
</dbReference>
<feature type="transmembrane region" description="Helical" evidence="16">
    <location>
        <begin position="337"/>
        <end position="359"/>
    </location>
</feature>
<dbReference type="GO" id="GO:0008955">
    <property type="term" value="F:peptidoglycan glycosyltransferase activity"/>
    <property type="evidence" value="ECO:0007669"/>
    <property type="project" value="UniProtKB-EC"/>
</dbReference>
<evidence type="ECO:0000313" key="18">
    <source>
        <dbReference type="Proteomes" id="UP000176967"/>
    </source>
</evidence>
<evidence type="ECO:0000256" key="6">
    <source>
        <dbReference type="ARBA" id="ARBA00022984"/>
    </source>
</evidence>
<keyword evidence="3" id="KW-0808">Transferase</keyword>
<keyword evidence="6" id="KW-0573">Peptidoglycan synthesis</keyword>
<evidence type="ECO:0000256" key="13">
    <source>
        <dbReference type="ARBA" id="ARBA00041418"/>
    </source>
</evidence>
<evidence type="ECO:0000256" key="5">
    <source>
        <dbReference type="ARBA" id="ARBA00022960"/>
    </source>
</evidence>
<dbReference type="Proteomes" id="UP000176967">
    <property type="component" value="Unassembled WGS sequence"/>
</dbReference>
<dbReference type="PANTHER" id="PTHR30474">
    <property type="entry name" value="CELL CYCLE PROTEIN"/>
    <property type="match status" value="1"/>
</dbReference>
<feature type="transmembrane region" description="Helical" evidence="16">
    <location>
        <begin position="188"/>
        <end position="208"/>
    </location>
</feature>
<evidence type="ECO:0000256" key="10">
    <source>
        <dbReference type="ARBA" id="ARBA00033270"/>
    </source>
</evidence>
<feature type="transmembrane region" description="Helical" evidence="16">
    <location>
        <begin position="141"/>
        <end position="158"/>
    </location>
</feature>
<evidence type="ECO:0000313" key="17">
    <source>
        <dbReference type="EMBL" id="OGC59939.1"/>
    </source>
</evidence>
<feature type="transmembrane region" description="Helical" evidence="16">
    <location>
        <begin position="271"/>
        <end position="291"/>
    </location>
</feature>
<comment type="caution">
    <text evidence="17">The sequence shown here is derived from an EMBL/GenBank/DDBJ whole genome shotgun (WGS) entry which is preliminary data.</text>
</comment>
<protein>
    <recommendedName>
        <fullName evidence="12">Probable peptidoglycan glycosyltransferase FtsW</fullName>
        <ecNumber evidence="14">2.4.99.28</ecNumber>
    </recommendedName>
    <alternativeName>
        <fullName evidence="13">Cell division protein FtsW</fullName>
    </alternativeName>
    <alternativeName>
        <fullName evidence="10">Cell wall polymerase</fullName>
    </alternativeName>
    <alternativeName>
        <fullName evidence="9">Peptidoglycan polymerase</fullName>
    </alternativeName>
</protein>
<evidence type="ECO:0000256" key="14">
    <source>
        <dbReference type="ARBA" id="ARBA00044770"/>
    </source>
</evidence>
<dbReference type="GO" id="GO:0051301">
    <property type="term" value="P:cell division"/>
    <property type="evidence" value="ECO:0007669"/>
    <property type="project" value="InterPro"/>
</dbReference>
<evidence type="ECO:0000256" key="8">
    <source>
        <dbReference type="ARBA" id="ARBA00023136"/>
    </source>
</evidence>
<gene>
    <name evidence="17" type="ORF">A2890_03100</name>
</gene>
<dbReference type="EC" id="2.4.99.28" evidence="14"/>
<feature type="transmembrane region" description="Helical" evidence="16">
    <location>
        <begin position="303"/>
        <end position="325"/>
    </location>
</feature>
<feature type="transmembrane region" description="Helical" evidence="16">
    <location>
        <begin position="33"/>
        <end position="52"/>
    </location>
</feature>
<name>A0A1F4VS09_UNCKA</name>
<evidence type="ECO:0000256" key="12">
    <source>
        <dbReference type="ARBA" id="ARBA00041185"/>
    </source>
</evidence>
<keyword evidence="7 16" id="KW-1133">Transmembrane helix</keyword>
<dbReference type="PROSITE" id="PS00428">
    <property type="entry name" value="FTSW_RODA_SPOVE"/>
    <property type="match status" value="1"/>
</dbReference>